<keyword evidence="2" id="KW-1185">Reference proteome</keyword>
<accession>A0ACC0CJJ1</accession>
<proteinExistence type="predicted"/>
<sequence length="189" mass="19889">MRSYIAIAKRADEATVSSQDIEIRNKAFANTPIYAAAVDKFVHSSIKRSSSLHVTPGLSSSSSYAAASSSSGKAPDSKLIPQYGLIGIRQESEDTNASTEGRLVLANMNMPWSAFICGSQGSGKSHTLSCLLENALVADNAAGKLTHPLAGIVLHYDNYASYSSAQICEQAYICSSGIPVTVLVSPSNI</sequence>
<organism evidence="1 2">
    <name type="scientific">Hypoxylon rubiginosum</name>
    <dbReference type="NCBI Taxonomy" id="110542"/>
    <lineage>
        <taxon>Eukaryota</taxon>
        <taxon>Fungi</taxon>
        <taxon>Dikarya</taxon>
        <taxon>Ascomycota</taxon>
        <taxon>Pezizomycotina</taxon>
        <taxon>Sordariomycetes</taxon>
        <taxon>Xylariomycetidae</taxon>
        <taxon>Xylariales</taxon>
        <taxon>Hypoxylaceae</taxon>
        <taxon>Hypoxylon</taxon>
    </lineage>
</organism>
<protein>
    <submittedName>
        <fullName evidence="1">Uncharacterized protein</fullName>
    </submittedName>
</protein>
<name>A0ACC0CJJ1_9PEZI</name>
<reference evidence="1 2" key="1">
    <citation type="journal article" date="2022" name="New Phytol.">
        <title>Ecological generalism drives hyperdiversity of secondary metabolite gene clusters in xylarialean endophytes.</title>
        <authorList>
            <person name="Franco M.E.E."/>
            <person name="Wisecaver J.H."/>
            <person name="Arnold A.E."/>
            <person name="Ju Y.M."/>
            <person name="Slot J.C."/>
            <person name="Ahrendt S."/>
            <person name="Moore L.P."/>
            <person name="Eastman K.E."/>
            <person name="Scott K."/>
            <person name="Konkel Z."/>
            <person name="Mondo S.J."/>
            <person name="Kuo A."/>
            <person name="Hayes R.D."/>
            <person name="Haridas S."/>
            <person name="Andreopoulos B."/>
            <person name="Riley R."/>
            <person name="LaButti K."/>
            <person name="Pangilinan J."/>
            <person name="Lipzen A."/>
            <person name="Amirebrahimi M."/>
            <person name="Yan J."/>
            <person name="Adam C."/>
            <person name="Keymanesh K."/>
            <person name="Ng V."/>
            <person name="Louie K."/>
            <person name="Northen T."/>
            <person name="Drula E."/>
            <person name="Henrissat B."/>
            <person name="Hsieh H.M."/>
            <person name="Youens-Clark K."/>
            <person name="Lutzoni F."/>
            <person name="Miadlikowska J."/>
            <person name="Eastwood D.C."/>
            <person name="Hamelin R.C."/>
            <person name="Grigoriev I.V."/>
            <person name="U'Ren J.M."/>
        </authorList>
    </citation>
    <scope>NUCLEOTIDE SEQUENCE [LARGE SCALE GENOMIC DNA]</scope>
    <source>
        <strain evidence="1 2">ER1909</strain>
    </source>
</reference>
<dbReference type="Proteomes" id="UP001497680">
    <property type="component" value="Unassembled WGS sequence"/>
</dbReference>
<gene>
    <name evidence="1" type="ORF">F4821DRAFT_275858</name>
</gene>
<comment type="caution">
    <text evidence="1">The sequence shown here is derived from an EMBL/GenBank/DDBJ whole genome shotgun (WGS) entry which is preliminary data.</text>
</comment>
<dbReference type="EMBL" id="MU394436">
    <property type="protein sequence ID" value="KAI6080541.1"/>
    <property type="molecule type" value="Genomic_DNA"/>
</dbReference>
<evidence type="ECO:0000313" key="1">
    <source>
        <dbReference type="EMBL" id="KAI6080541.1"/>
    </source>
</evidence>
<evidence type="ECO:0000313" key="2">
    <source>
        <dbReference type="Proteomes" id="UP001497680"/>
    </source>
</evidence>